<proteinExistence type="predicted"/>
<sequence length="60" mass="6889">MQINAKKRLKRQAKKMAVNKGLKILLTLLITYGPGGIFAKLIKILSSKWLLSYLTKRMTR</sequence>
<organism evidence="1 2">
    <name type="scientific">Providencia heimbachae ATCC 35613</name>
    <dbReference type="NCBI Taxonomy" id="1354272"/>
    <lineage>
        <taxon>Bacteria</taxon>
        <taxon>Pseudomonadati</taxon>
        <taxon>Pseudomonadota</taxon>
        <taxon>Gammaproteobacteria</taxon>
        <taxon>Enterobacterales</taxon>
        <taxon>Morganellaceae</taxon>
        <taxon>Providencia</taxon>
    </lineage>
</organism>
<comment type="caution">
    <text evidence="1">The sequence shown here is derived from an EMBL/GenBank/DDBJ whole genome shotgun (WGS) entry which is preliminary data.</text>
</comment>
<dbReference type="Proteomes" id="UP000078224">
    <property type="component" value="Unassembled WGS sequence"/>
</dbReference>
<reference evidence="1 2" key="1">
    <citation type="submission" date="2016-04" db="EMBL/GenBank/DDBJ databases">
        <title>ATOL: Assembling a taxonomically balanced genome-scale reconstruction of the evolutionary history of the Enterobacteriaceae.</title>
        <authorList>
            <person name="Plunkett G.III."/>
            <person name="Neeno-Eckwall E.C."/>
            <person name="Glasner J.D."/>
            <person name="Perna N.T."/>
        </authorList>
    </citation>
    <scope>NUCLEOTIDE SEQUENCE [LARGE SCALE GENOMIC DNA]</scope>
    <source>
        <strain evidence="1 2">ATCC 35613</strain>
    </source>
</reference>
<dbReference type="EMBL" id="LXEW01000010">
    <property type="protein sequence ID" value="OAT54494.1"/>
    <property type="molecule type" value="Genomic_DNA"/>
</dbReference>
<dbReference type="PATRIC" id="fig|1354272.4.peg.501"/>
<keyword evidence="2" id="KW-1185">Reference proteome</keyword>
<gene>
    <name evidence="1" type="ORF">M998_0485</name>
</gene>
<protein>
    <submittedName>
        <fullName evidence="1">Uncharacterized protein</fullName>
    </submittedName>
</protein>
<evidence type="ECO:0000313" key="1">
    <source>
        <dbReference type="EMBL" id="OAT54494.1"/>
    </source>
</evidence>
<accession>A0A1B7K390</accession>
<name>A0A1B7K390_9GAMM</name>
<evidence type="ECO:0000313" key="2">
    <source>
        <dbReference type="Proteomes" id="UP000078224"/>
    </source>
</evidence>
<dbReference type="AlphaFoldDB" id="A0A1B7K390"/>